<sequence length="368" mass="41820">MDKPTRPQAWLSSDLTEHQDWIHRLDNQAIEGIEQALAHAKASGKPMLAMAQEDFPLNEAASFALRRAFDATQERWGLCLVKGFPVERWTVDDARLVFWGIGLHVGLARTQNTMSDIMTDVRDIGASYKTKNGRGYNTNAGLDFHMDSGDVVALLTLQTAKSGGESKITSSIALRDEVALRRPDLIETLQEPFYHSYQGTQDPSQPPYYQCPILGNHPEYFALRANRKNTVAAQRDFSEIPRLTPKQLEALDLLEEILPHPKFCYSMWLERGDMQLLNNYVHLHSRTSFEDYEDPSRKRHLLRLWLALPGSQPLPQNWEEYYGDVRAGSVRGGVRGQGITQTFLEYETRQAARLGMPHKLKKPESSLV</sequence>
<evidence type="ECO:0000256" key="1">
    <source>
        <dbReference type="ARBA" id="ARBA00001954"/>
    </source>
</evidence>
<dbReference type="OrthoDB" id="753054at2"/>
<dbReference type="PANTHER" id="PTHR10696:SF56">
    <property type="entry name" value="TAUD_TFDA-LIKE DOMAIN-CONTAINING PROTEIN"/>
    <property type="match status" value="1"/>
</dbReference>
<proteinExistence type="predicted"/>
<gene>
    <name evidence="5" type="ORF">H0A68_03280</name>
</gene>
<comment type="caution">
    <text evidence="5">The sequence shown here is derived from an EMBL/GenBank/DDBJ whole genome shotgun (WGS) entry which is preliminary data.</text>
</comment>
<keyword evidence="6" id="KW-1185">Reference proteome</keyword>
<dbReference type="EMBL" id="JACCEW010000001">
    <property type="protein sequence ID" value="NYT35881.1"/>
    <property type="molecule type" value="Genomic_DNA"/>
</dbReference>
<dbReference type="PANTHER" id="PTHR10696">
    <property type="entry name" value="GAMMA-BUTYROBETAINE HYDROXYLASE-RELATED"/>
    <property type="match status" value="1"/>
</dbReference>
<dbReference type="Proteomes" id="UP000580517">
    <property type="component" value="Unassembled WGS sequence"/>
</dbReference>
<reference evidence="5 6" key="1">
    <citation type="submission" date="2020-07" db="EMBL/GenBank/DDBJ databases">
        <title>Taxonomic revisions and descriptions of new bacterial species based on genomic comparisons in the high-G+C-content subgroup of the family Alcaligenaceae.</title>
        <authorList>
            <person name="Szabo A."/>
            <person name="Felfoldi T."/>
        </authorList>
    </citation>
    <scope>NUCLEOTIDE SEQUENCE [LARGE SCALE GENOMIC DNA]</scope>
    <source>
        <strain evidence="5 6">DSM 25264</strain>
    </source>
</reference>
<dbReference type="InterPro" id="IPR050411">
    <property type="entry name" value="AlphaKG_dependent_hydroxylases"/>
</dbReference>
<dbReference type="InterPro" id="IPR003819">
    <property type="entry name" value="TauD/TfdA-like"/>
</dbReference>
<dbReference type="Gene3D" id="3.60.130.10">
    <property type="entry name" value="Clavaminate synthase-like"/>
    <property type="match status" value="1"/>
</dbReference>
<name>A0A853FBG0_9BURK</name>
<dbReference type="InterPro" id="IPR042098">
    <property type="entry name" value="TauD-like_sf"/>
</dbReference>
<organism evidence="5 6">
    <name type="scientific">Allopusillimonas soli</name>
    <dbReference type="NCBI Taxonomy" id="659016"/>
    <lineage>
        <taxon>Bacteria</taxon>
        <taxon>Pseudomonadati</taxon>
        <taxon>Pseudomonadota</taxon>
        <taxon>Betaproteobacteria</taxon>
        <taxon>Burkholderiales</taxon>
        <taxon>Alcaligenaceae</taxon>
        <taxon>Allopusillimonas</taxon>
    </lineage>
</organism>
<evidence type="ECO:0000256" key="2">
    <source>
        <dbReference type="ARBA" id="ARBA00023002"/>
    </source>
</evidence>
<evidence type="ECO:0000259" key="4">
    <source>
        <dbReference type="Pfam" id="PF02668"/>
    </source>
</evidence>
<keyword evidence="2" id="KW-0560">Oxidoreductase</keyword>
<dbReference type="GO" id="GO:0017000">
    <property type="term" value="P:antibiotic biosynthetic process"/>
    <property type="evidence" value="ECO:0007669"/>
    <property type="project" value="UniProtKB-KW"/>
</dbReference>
<evidence type="ECO:0000313" key="6">
    <source>
        <dbReference type="Proteomes" id="UP000580517"/>
    </source>
</evidence>
<keyword evidence="5" id="KW-0223">Dioxygenase</keyword>
<accession>A0A853FBG0</accession>
<dbReference type="AlphaFoldDB" id="A0A853FBG0"/>
<evidence type="ECO:0000256" key="3">
    <source>
        <dbReference type="ARBA" id="ARBA00023194"/>
    </source>
</evidence>
<keyword evidence="3" id="KW-0045">Antibiotic biosynthesis</keyword>
<protein>
    <submittedName>
        <fullName evidence="5">TauD/TfdA family dioxygenase</fullName>
    </submittedName>
</protein>
<evidence type="ECO:0000313" key="5">
    <source>
        <dbReference type="EMBL" id="NYT35881.1"/>
    </source>
</evidence>
<feature type="domain" description="TauD/TfdA-like" evidence="4">
    <location>
        <begin position="49"/>
        <end position="305"/>
    </location>
</feature>
<dbReference type="SUPFAM" id="SSF51197">
    <property type="entry name" value="Clavaminate synthase-like"/>
    <property type="match status" value="1"/>
</dbReference>
<dbReference type="GO" id="GO:0016706">
    <property type="term" value="F:2-oxoglutarate-dependent dioxygenase activity"/>
    <property type="evidence" value="ECO:0007669"/>
    <property type="project" value="UniProtKB-ARBA"/>
</dbReference>
<comment type="cofactor">
    <cofactor evidence="1">
        <name>Fe(2+)</name>
        <dbReference type="ChEBI" id="CHEBI:29033"/>
    </cofactor>
</comment>
<dbReference type="RefSeq" id="WP_129967820.1">
    <property type="nucleotide sequence ID" value="NZ_JACCEW010000001.1"/>
</dbReference>
<dbReference type="Pfam" id="PF02668">
    <property type="entry name" value="TauD"/>
    <property type="match status" value="1"/>
</dbReference>